<accession>A0A1H0XT47</accession>
<sequence length="208" mass="23047">MERDGAGMTQAEASLSLREQFELVRERDARMQELMTDAQVQVSSDVWGWGQKGGAPIADVNVWSVPGMTSDNSYYLNMGRWIRPEGATGAKADLDPMIAYFEQQGWEVEVTTLELEGVFGPDHLVRADTGDGYLVSWKVQANGYYNMDVTSKTFWGESDALLDEVSGRTPDEALDIEESVPGVYVPFPEWDDPIVYVPDLLDHSGKGG</sequence>
<name>A0A1H0XT47_9MICO</name>
<evidence type="ECO:0000313" key="2">
    <source>
        <dbReference type="Proteomes" id="UP000182690"/>
    </source>
</evidence>
<dbReference type="Proteomes" id="UP000182690">
    <property type="component" value="Unassembled WGS sequence"/>
</dbReference>
<protein>
    <submittedName>
        <fullName evidence="1">Uncharacterized protein</fullName>
    </submittedName>
</protein>
<organism evidence="1 2">
    <name type="scientific">Leucobacter chromiiresistens</name>
    <dbReference type="NCBI Taxonomy" id="1079994"/>
    <lineage>
        <taxon>Bacteria</taxon>
        <taxon>Bacillati</taxon>
        <taxon>Actinomycetota</taxon>
        <taxon>Actinomycetes</taxon>
        <taxon>Micrococcales</taxon>
        <taxon>Microbacteriaceae</taxon>
        <taxon>Leucobacter</taxon>
    </lineage>
</organism>
<dbReference type="EMBL" id="FNKB01000001">
    <property type="protein sequence ID" value="SDQ06001.1"/>
    <property type="molecule type" value="Genomic_DNA"/>
</dbReference>
<reference evidence="1 2" key="1">
    <citation type="submission" date="2016-10" db="EMBL/GenBank/DDBJ databases">
        <authorList>
            <person name="de Groot N.N."/>
        </authorList>
    </citation>
    <scope>NUCLEOTIDE SEQUENCE [LARGE SCALE GENOMIC DNA]</scope>
    <source>
        <strain evidence="1 2">DSM 22788</strain>
    </source>
</reference>
<proteinExistence type="predicted"/>
<gene>
    <name evidence="1" type="ORF">SAMN04488565_0140</name>
</gene>
<dbReference type="AlphaFoldDB" id="A0A1H0XT47"/>
<dbReference type="STRING" id="1079994.SAMN04488565_0140"/>
<dbReference type="eggNOG" id="ENOG50324E5">
    <property type="taxonomic scope" value="Bacteria"/>
</dbReference>
<evidence type="ECO:0000313" key="1">
    <source>
        <dbReference type="EMBL" id="SDQ06001.1"/>
    </source>
</evidence>